<proteinExistence type="predicted"/>
<name>A0A835QLL3_VANPL</name>
<evidence type="ECO:0000313" key="3">
    <source>
        <dbReference type="Proteomes" id="UP000636800"/>
    </source>
</evidence>
<feature type="region of interest" description="Disordered" evidence="1">
    <location>
        <begin position="49"/>
        <end position="72"/>
    </location>
</feature>
<reference evidence="2 3" key="1">
    <citation type="journal article" date="2020" name="Nat. Food">
        <title>A phased Vanilla planifolia genome enables genetic improvement of flavour and production.</title>
        <authorList>
            <person name="Hasing T."/>
            <person name="Tang H."/>
            <person name="Brym M."/>
            <person name="Khazi F."/>
            <person name="Huang T."/>
            <person name="Chambers A.H."/>
        </authorList>
    </citation>
    <scope>NUCLEOTIDE SEQUENCE [LARGE SCALE GENOMIC DNA]</scope>
    <source>
        <tissue evidence="2">Leaf</tissue>
    </source>
</reference>
<comment type="caution">
    <text evidence="2">The sequence shown here is derived from an EMBL/GenBank/DDBJ whole genome shotgun (WGS) entry which is preliminary data.</text>
</comment>
<evidence type="ECO:0000256" key="1">
    <source>
        <dbReference type="SAM" id="MobiDB-lite"/>
    </source>
</evidence>
<dbReference type="EMBL" id="JADCNL010000007">
    <property type="protein sequence ID" value="KAG0473788.1"/>
    <property type="molecule type" value="Genomic_DNA"/>
</dbReference>
<accession>A0A835QLL3</accession>
<gene>
    <name evidence="2" type="ORF">HPP92_015645</name>
</gene>
<keyword evidence="3" id="KW-1185">Reference proteome</keyword>
<dbReference type="AlphaFoldDB" id="A0A835QLL3"/>
<feature type="region of interest" description="Disordered" evidence="1">
    <location>
        <begin position="1"/>
        <end position="33"/>
    </location>
</feature>
<dbReference type="OrthoDB" id="1470350at2759"/>
<dbReference type="Proteomes" id="UP000636800">
    <property type="component" value="Chromosome 7"/>
</dbReference>
<sequence length="72" mass="8030">MEKKKESQEEDKIIMERHKAEKRGEGGDGKVRHRLEMDGSDVNHRAVALQNGPKAPAVDGKSPGEDDGFCIW</sequence>
<organism evidence="2 3">
    <name type="scientific">Vanilla planifolia</name>
    <name type="common">Vanilla</name>
    <dbReference type="NCBI Taxonomy" id="51239"/>
    <lineage>
        <taxon>Eukaryota</taxon>
        <taxon>Viridiplantae</taxon>
        <taxon>Streptophyta</taxon>
        <taxon>Embryophyta</taxon>
        <taxon>Tracheophyta</taxon>
        <taxon>Spermatophyta</taxon>
        <taxon>Magnoliopsida</taxon>
        <taxon>Liliopsida</taxon>
        <taxon>Asparagales</taxon>
        <taxon>Orchidaceae</taxon>
        <taxon>Vanilloideae</taxon>
        <taxon>Vanilleae</taxon>
        <taxon>Vanilla</taxon>
    </lineage>
</organism>
<protein>
    <submittedName>
        <fullName evidence="2">Uncharacterized protein</fullName>
    </submittedName>
</protein>
<evidence type="ECO:0000313" key="2">
    <source>
        <dbReference type="EMBL" id="KAG0473788.1"/>
    </source>
</evidence>